<organism evidence="4 5">
    <name type="scientific">Meridianimarinicoccus marinus</name>
    <dbReference type="NCBI Taxonomy" id="3231483"/>
    <lineage>
        <taxon>Bacteria</taxon>
        <taxon>Pseudomonadati</taxon>
        <taxon>Pseudomonadota</taxon>
        <taxon>Alphaproteobacteria</taxon>
        <taxon>Rhodobacterales</taxon>
        <taxon>Paracoccaceae</taxon>
        <taxon>Meridianimarinicoccus</taxon>
    </lineage>
</organism>
<dbReference type="Gene3D" id="3.30.70.360">
    <property type="match status" value="1"/>
</dbReference>
<dbReference type="InterPro" id="IPR036264">
    <property type="entry name" value="Bact_exopeptidase_dim_dom"/>
</dbReference>
<dbReference type="InterPro" id="IPR001261">
    <property type="entry name" value="ArgE/DapE_CS"/>
</dbReference>
<accession>A0ABV3LA59</accession>
<proteinExistence type="inferred from homology"/>
<sequence length="409" mass="42537">MTPEICPDRMLARLAELGRIGALEGGGVCRLALTEADKSGRDWLVAGMRALGLTVSIDGIGNIWGIRPGTGDGAPVMVGSHIDTVATGGLYDGALGVLAGMEIIAALNTSEARTQRPVAVAAFTNEEGARFAPDMMGSGVHQGALDLDEMLAVTATDGRGVVKEDLDRIGYRGDAAPITPAAFLELHIEQGPVLEQDGVRIGAVTGVQGIHWTEFTVHGQTNHAGTTPMALRRDAGQVAMRIAREADAIAADNGPPQVATVGVFEVSPGLVNVVPDHARLTVDLRNTDGAVLEAATRRLTGFAEAAAAEAGCTLTHRPLARFAPVAFDAGLVDKVEAAARSRQLSVKRMPSGAGHDAQMFAPNCPTAMIFIPSHKGLSHNVKEHSDEADIIAGTQVLLDLVCDLAGVEP</sequence>
<dbReference type="GO" id="GO:0016787">
    <property type="term" value="F:hydrolase activity"/>
    <property type="evidence" value="ECO:0007669"/>
    <property type="project" value="UniProtKB-KW"/>
</dbReference>
<dbReference type="PROSITE" id="PS00758">
    <property type="entry name" value="ARGE_DAPE_CPG2_1"/>
    <property type="match status" value="1"/>
</dbReference>
<evidence type="ECO:0000256" key="1">
    <source>
        <dbReference type="ARBA" id="ARBA00006153"/>
    </source>
</evidence>
<dbReference type="CDD" id="cd03884">
    <property type="entry name" value="M20_bAS"/>
    <property type="match status" value="1"/>
</dbReference>
<dbReference type="Proteomes" id="UP001553161">
    <property type="component" value="Unassembled WGS sequence"/>
</dbReference>
<reference evidence="4 5" key="1">
    <citation type="submission" date="2024-07" db="EMBL/GenBank/DDBJ databases">
        <authorList>
            <person name="Kang M."/>
        </authorList>
    </citation>
    <scope>NUCLEOTIDE SEQUENCE [LARGE SCALE GENOMIC DNA]</scope>
    <source>
        <strain evidence="4 5">DFM31</strain>
    </source>
</reference>
<dbReference type="Pfam" id="PF01546">
    <property type="entry name" value="Peptidase_M20"/>
    <property type="match status" value="1"/>
</dbReference>
<evidence type="ECO:0000313" key="4">
    <source>
        <dbReference type="EMBL" id="MEV8468451.1"/>
    </source>
</evidence>
<name>A0ABV3LA59_9RHOB</name>
<evidence type="ECO:0000259" key="3">
    <source>
        <dbReference type="Pfam" id="PF07687"/>
    </source>
</evidence>
<keyword evidence="2 4" id="KW-0378">Hydrolase</keyword>
<keyword evidence="5" id="KW-1185">Reference proteome</keyword>
<dbReference type="EMBL" id="JBFBVU010000029">
    <property type="protein sequence ID" value="MEV8468451.1"/>
    <property type="molecule type" value="Genomic_DNA"/>
</dbReference>
<dbReference type="Pfam" id="PF07687">
    <property type="entry name" value="M20_dimer"/>
    <property type="match status" value="1"/>
</dbReference>
<dbReference type="SUPFAM" id="SSF55031">
    <property type="entry name" value="Bacterial exopeptidase dimerisation domain"/>
    <property type="match status" value="1"/>
</dbReference>
<evidence type="ECO:0000256" key="2">
    <source>
        <dbReference type="ARBA" id="ARBA00022801"/>
    </source>
</evidence>
<dbReference type="PANTHER" id="PTHR32494">
    <property type="entry name" value="ALLANTOATE DEIMINASE-RELATED"/>
    <property type="match status" value="1"/>
</dbReference>
<comment type="similarity">
    <text evidence="1">Belongs to the peptidase M20 family.</text>
</comment>
<dbReference type="InterPro" id="IPR010158">
    <property type="entry name" value="Amidase_Cbmase"/>
</dbReference>
<dbReference type="PANTHER" id="PTHR32494:SF5">
    <property type="entry name" value="ALLANTOATE AMIDOHYDROLASE"/>
    <property type="match status" value="1"/>
</dbReference>
<protein>
    <submittedName>
        <fullName evidence="4">Zn-dependent hydrolase</fullName>
    </submittedName>
</protein>
<dbReference type="InterPro" id="IPR002933">
    <property type="entry name" value="Peptidase_M20"/>
</dbReference>
<feature type="domain" description="Peptidase M20 dimerisation" evidence="3">
    <location>
        <begin position="206"/>
        <end position="309"/>
    </location>
</feature>
<evidence type="ECO:0000313" key="5">
    <source>
        <dbReference type="Proteomes" id="UP001553161"/>
    </source>
</evidence>
<dbReference type="SUPFAM" id="SSF53187">
    <property type="entry name" value="Zn-dependent exopeptidases"/>
    <property type="match status" value="1"/>
</dbReference>
<comment type="caution">
    <text evidence="4">The sequence shown here is derived from an EMBL/GenBank/DDBJ whole genome shotgun (WGS) entry which is preliminary data.</text>
</comment>
<dbReference type="InterPro" id="IPR011650">
    <property type="entry name" value="Peptidase_M20_dimer"/>
</dbReference>
<dbReference type="Gene3D" id="3.40.630.10">
    <property type="entry name" value="Zn peptidases"/>
    <property type="match status" value="1"/>
</dbReference>
<dbReference type="NCBIfam" id="NF006771">
    <property type="entry name" value="PRK09290.1-5"/>
    <property type="match status" value="1"/>
</dbReference>
<gene>
    <name evidence="4" type="ORF">AB0T83_16875</name>
</gene>
<dbReference type="RefSeq" id="WP_366194404.1">
    <property type="nucleotide sequence ID" value="NZ_JBFBVU010000029.1"/>
</dbReference>
<dbReference type="PIRSF" id="PIRSF001235">
    <property type="entry name" value="Amidase_carbamoylase"/>
    <property type="match status" value="1"/>
</dbReference>
<dbReference type="NCBIfam" id="TIGR01879">
    <property type="entry name" value="hydantase"/>
    <property type="match status" value="1"/>
</dbReference>